<keyword evidence="4" id="KW-0010">Activator</keyword>
<dbReference type="SUPFAM" id="SSF46785">
    <property type="entry name" value="Winged helix' DNA-binding domain"/>
    <property type="match status" value="1"/>
</dbReference>
<dbReference type="SUPFAM" id="SSF53850">
    <property type="entry name" value="Periplasmic binding protein-like II"/>
    <property type="match status" value="1"/>
</dbReference>
<dbReference type="InterPro" id="IPR000847">
    <property type="entry name" value="LysR_HTH_N"/>
</dbReference>
<evidence type="ECO:0000259" key="6">
    <source>
        <dbReference type="PROSITE" id="PS50931"/>
    </source>
</evidence>
<gene>
    <name evidence="7" type="ORF">V1Y59_17490</name>
</gene>
<keyword evidence="5" id="KW-0804">Transcription</keyword>
<reference evidence="7 8" key="1">
    <citation type="submission" date="2024-01" db="EMBL/GenBank/DDBJ databases">
        <title>Draft genome sequence of Gordonia sp. PKS22-38.</title>
        <authorList>
            <person name="Suphannarot A."/>
            <person name="Mingma R."/>
        </authorList>
    </citation>
    <scope>NUCLEOTIDE SEQUENCE [LARGE SCALE GENOMIC DNA]</scope>
    <source>
        <strain evidence="7 8">PKS22-38</strain>
    </source>
</reference>
<dbReference type="Pfam" id="PF03466">
    <property type="entry name" value="LysR_substrate"/>
    <property type="match status" value="1"/>
</dbReference>
<dbReference type="PANTHER" id="PTHR30346:SF0">
    <property type="entry name" value="HCA OPERON TRANSCRIPTIONAL ACTIVATOR HCAR"/>
    <property type="match status" value="1"/>
</dbReference>
<organism evidence="7 8">
    <name type="scientific">Gordonia prachuapensis</name>
    <dbReference type="NCBI Taxonomy" id="3115651"/>
    <lineage>
        <taxon>Bacteria</taxon>
        <taxon>Bacillati</taxon>
        <taxon>Actinomycetota</taxon>
        <taxon>Actinomycetes</taxon>
        <taxon>Mycobacteriales</taxon>
        <taxon>Gordoniaceae</taxon>
        <taxon>Gordonia</taxon>
    </lineage>
</organism>
<dbReference type="PROSITE" id="PS50931">
    <property type="entry name" value="HTH_LYSR"/>
    <property type="match status" value="1"/>
</dbReference>
<dbReference type="Gene3D" id="1.10.10.10">
    <property type="entry name" value="Winged helix-like DNA-binding domain superfamily/Winged helix DNA-binding domain"/>
    <property type="match status" value="1"/>
</dbReference>
<sequence length="292" mass="31591">MDITPQQLRCFVAVAENLHFGRAADSLHLSPSTVSENVAALERRTGRDLLRRSRSVSLTADGEDLLPLARQALSALDAVGAWGTAARSRTTIRVGLMVSSRRFRTVMAHATAAMPEVTWEIKHLGFDGSHRALAHNEVDCAFLTEAGDGPVQLDAARLWDEGSVVVLRDDHPLARNDAIRRDDLAGQTVITGPTTGASAVWTHALLGDTADLHIRPIAQNFDEILELCGMGAGINIAGESAAEAYARPGLRYVPITDLPRLTTYLYRRTDPPDPGLDRFVQVISAAARTVDD</sequence>
<feature type="domain" description="HTH lysR-type" evidence="6">
    <location>
        <begin position="3"/>
        <end position="59"/>
    </location>
</feature>
<keyword evidence="2" id="KW-0805">Transcription regulation</keyword>
<dbReference type="PANTHER" id="PTHR30346">
    <property type="entry name" value="TRANSCRIPTIONAL DUAL REGULATOR HCAR-RELATED"/>
    <property type="match status" value="1"/>
</dbReference>
<dbReference type="InterPro" id="IPR036388">
    <property type="entry name" value="WH-like_DNA-bd_sf"/>
</dbReference>
<dbReference type="EMBL" id="JAZDUE010000015">
    <property type="protein sequence ID" value="MEE4024882.1"/>
    <property type="molecule type" value="Genomic_DNA"/>
</dbReference>
<accession>A0ABU7MX22</accession>
<dbReference type="InterPro" id="IPR005119">
    <property type="entry name" value="LysR_subst-bd"/>
</dbReference>
<dbReference type="RefSeq" id="WP_330506219.1">
    <property type="nucleotide sequence ID" value="NZ_JAZDUE010000015.1"/>
</dbReference>
<comment type="similarity">
    <text evidence="1">Belongs to the LysR transcriptional regulatory family.</text>
</comment>
<keyword evidence="3" id="KW-0238">DNA-binding</keyword>
<proteinExistence type="inferred from homology"/>
<evidence type="ECO:0000256" key="3">
    <source>
        <dbReference type="ARBA" id="ARBA00023125"/>
    </source>
</evidence>
<evidence type="ECO:0000313" key="8">
    <source>
        <dbReference type="Proteomes" id="UP001335729"/>
    </source>
</evidence>
<dbReference type="Gene3D" id="3.40.190.10">
    <property type="entry name" value="Periplasmic binding protein-like II"/>
    <property type="match status" value="2"/>
</dbReference>
<keyword evidence="8" id="KW-1185">Reference proteome</keyword>
<evidence type="ECO:0000313" key="7">
    <source>
        <dbReference type="EMBL" id="MEE4024882.1"/>
    </source>
</evidence>
<dbReference type="Pfam" id="PF00126">
    <property type="entry name" value="HTH_1"/>
    <property type="match status" value="1"/>
</dbReference>
<evidence type="ECO:0000256" key="1">
    <source>
        <dbReference type="ARBA" id="ARBA00009437"/>
    </source>
</evidence>
<evidence type="ECO:0000256" key="4">
    <source>
        <dbReference type="ARBA" id="ARBA00023159"/>
    </source>
</evidence>
<name>A0ABU7MX22_9ACTN</name>
<comment type="caution">
    <text evidence="7">The sequence shown here is derived from an EMBL/GenBank/DDBJ whole genome shotgun (WGS) entry which is preliminary data.</text>
</comment>
<evidence type="ECO:0000256" key="2">
    <source>
        <dbReference type="ARBA" id="ARBA00023015"/>
    </source>
</evidence>
<dbReference type="Proteomes" id="UP001335729">
    <property type="component" value="Unassembled WGS sequence"/>
</dbReference>
<evidence type="ECO:0000256" key="5">
    <source>
        <dbReference type="ARBA" id="ARBA00023163"/>
    </source>
</evidence>
<protein>
    <submittedName>
        <fullName evidence="7">LysR family transcriptional regulator</fullName>
    </submittedName>
</protein>
<dbReference type="InterPro" id="IPR036390">
    <property type="entry name" value="WH_DNA-bd_sf"/>
</dbReference>